<organism evidence="1">
    <name type="scientific">uncultured Pirellula sp</name>
    <dbReference type="NCBI Taxonomy" id="298571"/>
    <lineage>
        <taxon>Bacteria</taxon>
        <taxon>Pseudomonadati</taxon>
        <taxon>Planctomycetota</taxon>
        <taxon>Planctomycetia</taxon>
        <taxon>Pirellulales</taxon>
        <taxon>Pirellulaceae</taxon>
        <taxon>Pirellula</taxon>
        <taxon>environmental samples</taxon>
    </lineage>
</organism>
<reference evidence="1" key="1">
    <citation type="journal article" date="2013" name="Environ. Microbiol.">
        <title>Seasonally variable intestinal metagenomes of the red palm weevil (Rhynchophorus ferrugineus).</title>
        <authorList>
            <person name="Jia S."/>
            <person name="Zhang X."/>
            <person name="Zhang G."/>
            <person name="Yin A."/>
            <person name="Zhang S."/>
            <person name="Li F."/>
            <person name="Wang L."/>
            <person name="Zhao D."/>
            <person name="Yun Q."/>
            <person name="Tala"/>
            <person name="Wang J."/>
            <person name="Sun G."/>
            <person name="Baabdullah M."/>
            <person name="Yu X."/>
            <person name="Hu S."/>
            <person name="Al-Mssallem I.S."/>
            <person name="Yu J."/>
        </authorList>
    </citation>
    <scope>NUCLEOTIDE SEQUENCE</scope>
</reference>
<dbReference type="InterPro" id="IPR024078">
    <property type="entry name" value="LmbE-like_dom_sf"/>
</dbReference>
<proteinExistence type="predicted"/>
<dbReference type="EMBL" id="KF121071">
    <property type="protein sequence ID" value="AIA88354.1"/>
    <property type="molecule type" value="Genomic_DNA"/>
</dbReference>
<dbReference type="AlphaFoldDB" id="A0A060BZI1"/>
<name>A0A060BZI1_9BACT</name>
<dbReference type="SUPFAM" id="SSF102588">
    <property type="entry name" value="LmbE-like"/>
    <property type="match status" value="1"/>
</dbReference>
<evidence type="ECO:0000313" key="1">
    <source>
        <dbReference type="EMBL" id="AIA88354.1"/>
    </source>
</evidence>
<dbReference type="Gene3D" id="3.40.50.10320">
    <property type="entry name" value="LmbE-like"/>
    <property type="match status" value="1"/>
</dbReference>
<sequence length="77" mass="8533">MPTLPGHLLVDIGDTLDRKIASIKCFETQFPASKHQLFTRIESMARFLGSTAGVEAAEMLISPRPVVTRDLMDALFE</sequence>
<protein>
    <submittedName>
        <fullName evidence="1">CAZy families CE14 protein</fullName>
    </submittedName>
</protein>
<accession>A0A060BZI1</accession>